<sequence length="213" mass="24585">MPKKLQYFDLNGLAEPLRYILHYTKQEFEDYRHDISTWPDPKIKESLPFGQFPIYEEDGRVLCQTLAIAKYVARGTDLIPSDPWKTALADQAVYSITDYHKNVIACIQEQDKEKKAEAKNKLINETIDYYFSRLNKLLNENGGYFCGKLSWVEFVLCGTVEASNLFFSLQIEKDYPAIKSVMEEITSAPGVKEYIKARGPYNLDGIRKRFGDI</sequence>
<dbReference type="SFLD" id="SFLDS00019">
    <property type="entry name" value="Glutathione_Transferase_(cytos"/>
    <property type="match status" value="1"/>
</dbReference>
<dbReference type="GO" id="GO:0004364">
    <property type="term" value="F:glutathione transferase activity"/>
    <property type="evidence" value="ECO:0007669"/>
    <property type="project" value="UniProtKB-EC"/>
</dbReference>
<dbReference type="PROSITE" id="PS50405">
    <property type="entry name" value="GST_CTER"/>
    <property type="match status" value="1"/>
</dbReference>
<comment type="subunit">
    <text evidence="1">Homodimer.</text>
</comment>
<feature type="domain" description="GST C-terminal" evidence="7">
    <location>
        <begin position="82"/>
        <end position="210"/>
    </location>
</feature>
<evidence type="ECO:0000256" key="3">
    <source>
        <dbReference type="ARBA" id="ARBA00022679"/>
    </source>
</evidence>
<proteinExistence type="inferred from homology"/>
<dbReference type="Pfam" id="PF14497">
    <property type="entry name" value="GST_C_3"/>
    <property type="match status" value="1"/>
</dbReference>
<dbReference type="InterPro" id="IPR010987">
    <property type="entry name" value="Glutathione-S-Trfase_C-like"/>
</dbReference>
<gene>
    <name evidence="8" type="ORF">B5V51_8591</name>
</gene>
<name>A0A2A4J0Y9_HELVI</name>
<feature type="domain" description="GST N-terminal" evidence="6">
    <location>
        <begin position="1"/>
        <end position="80"/>
    </location>
</feature>
<comment type="similarity">
    <text evidence="4">Belongs to the GST superfamily. Sigma family.</text>
</comment>
<dbReference type="InterPro" id="IPR036249">
    <property type="entry name" value="Thioredoxin-like_sf"/>
</dbReference>
<dbReference type="CDD" id="cd03192">
    <property type="entry name" value="GST_C_Sigma_like"/>
    <property type="match status" value="1"/>
</dbReference>
<dbReference type="Pfam" id="PF02798">
    <property type="entry name" value="GST_N"/>
    <property type="match status" value="1"/>
</dbReference>
<dbReference type="STRING" id="7102.A0A2A4J0Y9"/>
<protein>
    <recommendedName>
        <fullName evidence="2">glutathione transferase</fullName>
        <ecNumber evidence="2">2.5.1.18</ecNumber>
    </recommendedName>
</protein>
<dbReference type="SUPFAM" id="SSF47616">
    <property type="entry name" value="GST C-terminal domain-like"/>
    <property type="match status" value="1"/>
</dbReference>
<evidence type="ECO:0000259" key="6">
    <source>
        <dbReference type="PROSITE" id="PS50404"/>
    </source>
</evidence>
<dbReference type="InterPro" id="IPR036282">
    <property type="entry name" value="Glutathione-S-Trfase_C_sf"/>
</dbReference>
<dbReference type="FunFam" id="1.20.1050.10:FF:000030">
    <property type="entry name" value="Glutathione S-transferase S1"/>
    <property type="match status" value="1"/>
</dbReference>
<dbReference type="PROSITE" id="PS50404">
    <property type="entry name" value="GST_NTER"/>
    <property type="match status" value="1"/>
</dbReference>
<dbReference type="InterPro" id="IPR004045">
    <property type="entry name" value="Glutathione_S-Trfase_N"/>
</dbReference>
<dbReference type="AlphaFoldDB" id="A0A2A4J0Y9"/>
<comment type="caution">
    <text evidence="8">The sequence shown here is derived from an EMBL/GenBank/DDBJ whole genome shotgun (WGS) entry which is preliminary data.</text>
</comment>
<dbReference type="EC" id="2.5.1.18" evidence="2"/>
<dbReference type="Gene3D" id="1.20.1050.10">
    <property type="match status" value="1"/>
</dbReference>
<dbReference type="SUPFAM" id="SSF52833">
    <property type="entry name" value="Thioredoxin-like"/>
    <property type="match status" value="1"/>
</dbReference>
<dbReference type="InterPro" id="IPR040079">
    <property type="entry name" value="Glutathione_S-Trfase"/>
</dbReference>
<evidence type="ECO:0000259" key="7">
    <source>
        <dbReference type="PROSITE" id="PS50405"/>
    </source>
</evidence>
<dbReference type="SFLD" id="SFLDG00363">
    <property type="entry name" value="AMPS_(cytGST):_Alpha-__Mu-__Pi"/>
    <property type="match status" value="1"/>
</dbReference>
<dbReference type="GO" id="GO:0006749">
    <property type="term" value="P:glutathione metabolic process"/>
    <property type="evidence" value="ECO:0007669"/>
    <property type="project" value="TreeGrafter"/>
</dbReference>
<evidence type="ECO:0000256" key="5">
    <source>
        <dbReference type="ARBA" id="ARBA00047960"/>
    </source>
</evidence>
<organism evidence="8">
    <name type="scientific">Heliothis virescens</name>
    <name type="common">Tobacco budworm moth</name>
    <dbReference type="NCBI Taxonomy" id="7102"/>
    <lineage>
        <taxon>Eukaryota</taxon>
        <taxon>Metazoa</taxon>
        <taxon>Ecdysozoa</taxon>
        <taxon>Arthropoda</taxon>
        <taxon>Hexapoda</taxon>
        <taxon>Insecta</taxon>
        <taxon>Pterygota</taxon>
        <taxon>Neoptera</taxon>
        <taxon>Endopterygota</taxon>
        <taxon>Lepidoptera</taxon>
        <taxon>Glossata</taxon>
        <taxon>Ditrysia</taxon>
        <taxon>Noctuoidea</taxon>
        <taxon>Noctuidae</taxon>
        <taxon>Heliothinae</taxon>
        <taxon>Heliothis</taxon>
    </lineage>
</organism>
<evidence type="ECO:0000256" key="2">
    <source>
        <dbReference type="ARBA" id="ARBA00012452"/>
    </source>
</evidence>
<dbReference type="SFLD" id="SFLDG01205">
    <property type="entry name" value="AMPS.1"/>
    <property type="match status" value="1"/>
</dbReference>
<dbReference type="PANTHER" id="PTHR11571">
    <property type="entry name" value="GLUTATHIONE S-TRANSFERASE"/>
    <property type="match status" value="1"/>
</dbReference>
<dbReference type="EMBL" id="NWSH01003782">
    <property type="protein sequence ID" value="PCG65827.1"/>
    <property type="molecule type" value="Genomic_DNA"/>
</dbReference>
<dbReference type="InterPro" id="IPR004046">
    <property type="entry name" value="GST_C"/>
</dbReference>
<evidence type="ECO:0000256" key="1">
    <source>
        <dbReference type="ARBA" id="ARBA00011738"/>
    </source>
</evidence>
<evidence type="ECO:0000313" key="8">
    <source>
        <dbReference type="EMBL" id="PCG65827.1"/>
    </source>
</evidence>
<dbReference type="CDD" id="cd03039">
    <property type="entry name" value="GST_N_Sigma_like"/>
    <property type="match status" value="1"/>
</dbReference>
<reference evidence="8" key="1">
    <citation type="submission" date="2017-09" db="EMBL/GenBank/DDBJ databases">
        <title>Contemporary evolution of a Lepidopteran species, Heliothis virescens, in response to modern agricultural practices.</title>
        <authorList>
            <person name="Fritz M.L."/>
            <person name="Deyonke A.M."/>
            <person name="Papanicolaou A."/>
            <person name="Micinski S."/>
            <person name="Westbrook J."/>
            <person name="Gould F."/>
        </authorList>
    </citation>
    <scope>NUCLEOTIDE SEQUENCE [LARGE SCALE GENOMIC DNA]</scope>
    <source>
        <strain evidence="8">HvINT-</strain>
        <tissue evidence="8">Whole body</tissue>
    </source>
</reference>
<dbReference type="PANTHER" id="PTHR11571:SF224">
    <property type="entry name" value="HEMATOPOIETIC PROSTAGLANDIN D SYNTHASE"/>
    <property type="match status" value="1"/>
</dbReference>
<dbReference type="Gene3D" id="3.40.30.10">
    <property type="entry name" value="Glutaredoxin"/>
    <property type="match status" value="1"/>
</dbReference>
<keyword evidence="3" id="KW-0808">Transferase</keyword>
<evidence type="ECO:0000256" key="4">
    <source>
        <dbReference type="ARBA" id="ARBA00038317"/>
    </source>
</evidence>
<accession>A0A2A4J0Y9</accession>
<comment type="catalytic activity">
    <reaction evidence="5">
        <text>RX + glutathione = an S-substituted glutathione + a halide anion + H(+)</text>
        <dbReference type="Rhea" id="RHEA:16437"/>
        <dbReference type="ChEBI" id="CHEBI:15378"/>
        <dbReference type="ChEBI" id="CHEBI:16042"/>
        <dbReference type="ChEBI" id="CHEBI:17792"/>
        <dbReference type="ChEBI" id="CHEBI:57925"/>
        <dbReference type="ChEBI" id="CHEBI:90779"/>
        <dbReference type="EC" id="2.5.1.18"/>
    </reaction>
</comment>
<dbReference type="InterPro" id="IPR050213">
    <property type="entry name" value="GST_superfamily"/>
</dbReference>